<gene>
    <name evidence="2" type="ORF">EHO65_18360</name>
</gene>
<dbReference type="EMBL" id="RQEY01000024">
    <property type="protein sequence ID" value="TGK36264.1"/>
    <property type="molecule type" value="Genomic_DNA"/>
</dbReference>
<dbReference type="InterPro" id="IPR054203">
    <property type="entry name" value="DUF6908"/>
</dbReference>
<proteinExistence type="predicted"/>
<accession>A0A4R9GXA2</accession>
<keyword evidence="3" id="KW-1185">Reference proteome</keyword>
<evidence type="ECO:0000259" key="1">
    <source>
        <dbReference type="Pfam" id="PF21849"/>
    </source>
</evidence>
<dbReference type="Pfam" id="PF21849">
    <property type="entry name" value="DUF6908"/>
    <property type="match status" value="1"/>
</dbReference>
<dbReference type="Proteomes" id="UP000298097">
    <property type="component" value="Unassembled WGS sequence"/>
</dbReference>
<feature type="domain" description="DUF6908" evidence="1">
    <location>
        <begin position="9"/>
        <end position="135"/>
    </location>
</feature>
<comment type="caution">
    <text evidence="2">The sequence shown here is derived from an EMBL/GenBank/DDBJ whole genome shotgun (WGS) entry which is preliminary data.</text>
</comment>
<dbReference type="RefSeq" id="WP_135776001.1">
    <property type="nucleotide sequence ID" value="NZ_RQEY01000024.1"/>
</dbReference>
<evidence type="ECO:0000313" key="3">
    <source>
        <dbReference type="Proteomes" id="UP000298097"/>
    </source>
</evidence>
<protein>
    <recommendedName>
        <fullName evidence="1">DUF6908 domain-containing protein</fullName>
    </recommendedName>
</protein>
<reference evidence="2" key="1">
    <citation type="journal article" date="2019" name="PLoS Negl. Trop. Dis.">
        <title>Revisiting the worldwide diversity of Leptospira species in the environment.</title>
        <authorList>
            <person name="Vincent A.T."/>
            <person name="Schiettekatte O."/>
            <person name="Bourhy P."/>
            <person name="Veyrier F.J."/>
            <person name="Picardeau M."/>
        </authorList>
    </citation>
    <scope>NUCLEOTIDE SEQUENCE [LARGE SCALE GENOMIC DNA]</scope>
    <source>
        <strain evidence="2">201800301</strain>
    </source>
</reference>
<sequence length="136" mass="15596">MRNLLQSIEKSGGIDALKRNGIIKLRANGFMDLVIEHVGKGPRGLHTISVAHYYLQNGDMMRDPEIVFEVSFEEEKGKKYLELNPIEFRQDGALSIKQILVWNSDVGLLHRPKLIRSVKSFSIQWDKNLKAQGFFK</sequence>
<dbReference type="AlphaFoldDB" id="A0A4R9GXA2"/>
<organism evidence="2 3">
    <name type="scientific">Leptospira andrefontaineae</name>
    <dbReference type="NCBI Taxonomy" id="2484976"/>
    <lineage>
        <taxon>Bacteria</taxon>
        <taxon>Pseudomonadati</taxon>
        <taxon>Spirochaetota</taxon>
        <taxon>Spirochaetia</taxon>
        <taxon>Leptospirales</taxon>
        <taxon>Leptospiraceae</taxon>
        <taxon>Leptospira</taxon>
    </lineage>
</organism>
<name>A0A4R9GXA2_9LEPT</name>
<evidence type="ECO:0000313" key="2">
    <source>
        <dbReference type="EMBL" id="TGK36264.1"/>
    </source>
</evidence>
<dbReference type="OrthoDB" id="344523at2"/>